<evidence type="ECO:0000313" key="4">
    <source>
        <dbReference type="Proteomes" id="UP000275078"/>
    </source>
</evidence>
<gene>
    <name evidence="3" type="ORF">BJ508DRAFT_4212</name>
</gene>
<feature type="region of interest" description="Disordered" evidence="2">
    <location>
        <begin position="690"/>
        <end position="719"/>
    </location>
</feature>
<dbReference type="Proteomes" id="UP000275078">
    <property type="component" value="Unassembled WGS sequence"/>
</dbReference>
<dbReference type="STRING" id="1160509.A0A3N4ITZ6"/>
<feature type="region of interest" description="Disordered" evidence="2">
    <location>
        <begin position="964"/>
        <end position="1010"/>
    </location>
</feature>
<feature type="coiled-coil region" evidence="1">
    <location>
        <begin position="518"/>
        <end position="545"/>
    </location>
</feature>
<feature type="region of interest" description="Disordered" evidence="2">
    <location>
        <begin position="381"/>
        <end position="401"/>
    </location>
</feature>
<evidence type="ECO:0000256" key="2">
    <source>
        <dbReference type="SAM" id="MobiDB-lite"/>
    </source>
</evidence>
<feature type="region of interest" description="Disordered" evidence="2">
    <location>
        <begin position="761"/>
        <end position="786"/>
    </location>
</feature>
<reference evidence="3 4" key="1">
    <citation type="journal article" date="2018" name="Nat. Ecol. Evol.">
        <title>Pezizomycetes genomes reveal the molecular basis of ectomycorrhizal truffle lifestyle.</title>
        <authorList>
            <person name="Murat C."/>
            <person name="Payen T."/>
            <person name="Noel B."/>
            <person name="Kuo A."/>
            <person name="Morin E."/>
            <person name="Chen J."/>
            <person name="Kohler A."/>
            <person name="Krizsan K."/>
            <person name="Balestrini R."/>
            <person name="Da Silva C."/>
            <person name="Montanini B."/>
            <person name="Hainaut M."/>
            <person name="Levati E."/>
            <person name="Barry K.W."/>
            <person name="Belfiori B."/>
            <person name="Cichocki N."/>
            <person name="Clum A."/>
            <person name="Dockter R.B."/>
            <person name="Fauchery L."/>
            <person name="Guy J."/>
            <person name="Iotti M."/>
            <person name="Le Tacon F."/>
            <person name="Lindquist E.A."/>
            <person name="Lipzen A."/>
            <person name="Malagnac F."/>
            <person name="Mello A."/>
            <person name="Molinier V."/>
            <person name="Miyauchi S."/>
            <person name="Poulain J."/>
            <person name="Riccioni C."/>
            <person name="Rubini A."/>
            <person name="Sitrit Y."/>
            <person name="Splivallo R."/>
            <person name="Traeger S."/>
            <person name="Wang M."/>
            <person name="Zifcakova L."/>
            <person name="Wipf D."/>
            <person name="Zambonelli A."/>
            <person name="Paolocci F."/>
            <person name="Nowrousian M."/>
            <person name="Ottonello S."/>
            <person name="Baldrian P."/>
            <person name="Spatafora J.W."/>
            <person name="Henrissat B."/>
            <person name="Nagy L.G."/>
            <person name="Aury J.M."/>
            <person name="Wincker P."/>
            <person name="Grigoriev I.V."/>
            <person name="Bonfante P."/>
            <person name="Martin F.M."/>
        </authorList>
    </citation>
    <scope>NUCLEOTIDE SEQUENCE [LARGE SCALE GENOMIC DNA]</scope>
    <source>
        <strain evidence="3 4">RN42</strain>
    </source>
</reference>
<feature type="compositionally biased region" description="Polar residues" evidence="2">
    <location>
        <begin position="765"/>
        <end position="781"/>
    </location>
</feature>
<feature type="compositionally biased region" description="Basic and acidic residues" evidence="2">
    <location>
        <begin position="95"/>
        <end position="126"/>
    </location>
</feature>
<feature type="compositionally biased region" description="Polar residues" evidence="2">
    <location>
        <begin position="1"/>
        <end position="25"/>
    </location>
</feature>
<sequence length="1010" mass="114979">MASNQDFGIASRQQTPDSVYRSTPNGRADSSKRHGGTQLRRLDSHEVKVQRDEEEEHALFSELLRSRSHTPEPRSLPQYEKNTLKRSQYTAAIEDGGHSEAPGKRRRIEGEPRPHSRPRPRQERIVVETLHSNAYHPLSTNHRIQQHRQSSNRHTPGQARSAVTNRLPALPVPVNPNPPANSAPPGSEYKLVLDGALTAQMADGFCYYQPLMSWGERFRFTYNKYGMLDEHILFDHEILKSYLLDHPLGSGLTMRIQKNPDFTRASGNNQGTSVGLKKQLGVLAVKDAERNKASARNPEWLAMSSRCRFASCRSKNNTIKAGQPKLCFDEESAREDGTYGLQHNPYRAAAYMHIGCFEKAINMAHVARCFAIQVDVLDSTPKVNDKKKGKSNSADDDDEESCITDFSPNRLLKLEANVGYLADRWLWYAETRPNWEPVSFLETMEFVLRCAKIKRRRGRNQNFFANPRAGKNPQPVDYLMNSPMDLDNSDDVGCLQWDALGHEKVGKNLSRMLGLAQIREQEEFLNQYCNNLQILKDEYAEAVSTYGLVFKEREREKKRTTSVNSKPLDEMEKSVSEIMVQQIRDKFPSRERKFLLQLKAFYDDITRPLPGYELLKDVKKWKAEARKKKAVMERKSASGTLFAGQGSGDQALISAPALTEKSAMATLEKLKEVVYTPRLFWAPNDLQKNDGWGGGRGKGEKVRKDRDSPEKFHVDRSESCRDWVPEDLEDRSRFPNCSKYPAILSAYEEFVESGGVLNPDGLHGSRSQTQTPIFTSRSSTPYDDRRPTYLRVDTRQLGLPGSIDPQLMHMDEKELLAAAFFSSGIEPIRIQNPIRLSTDEALLERTRDLLSSFGGTINPRDMFHEREYSATPELESDNGSDVEEYREEAEMNEGMWDHNIDPALQDQMGSCQPHSPPEFMQGTPYGETYTRIADEEEYRDSEEGLAVHHYPARLIDEDYGTPVIEADEPTFPEKYPESSVYQDQEDDHGEFHEQIGLGERQESHAMGDHE</sequence>
<protein>
    <submittedName>
        <fullName evidence="3">Uncharacterized protein</fullName>
    </submittedName>
</protein>
<feature type="compositionally biased region" description="Polar residues" evidence="2">
    <location>
        <begin position="138"/>
        <end position="155"/>
    </location>
</feature>
<proteinExistence type="predicted"/>
<dbReference type="OrthoDB" id="5307331at2759"/>
<keyword evidence="4" id="KW-1185">Reference proteome</keyword>
<dbReference type="AlphaFoldDB" id="A0A3N4ITZ6"/>
<feature type="compositionally biased region" description="Basic and acidic residues" evidence="2">
    <location>
        <begin position="40"/>
        <end position="51"/>
    </location>
</feature>
<dbReference type="EMBL" id="ML119645">
    <property type="protein sequence ID" value="RPA88218.1"/>
    <property type="molecule type" value="Genomic_DNA"/>
</dbReference>
<evidence type="ECO:0000313" key="3">
    <source>
        <dbReference type="EMBL" id="RPA88218.1"/>
    </source>
</evidence>
<feature type="compositionally biased region" description="Basic and acidic residues" evidence="2">
    <location>
        <begin position="989"/>
        <end position="1010"/>
    </location>
</feature>
<feature type="compositionally biased region" description="Basic and acidic residues" evidence="2">
    <location>
        <begin position="697"/>
        <end position="719"/>
    </location>
</feature>
<accession>A0A3N4ITZ6</accession>
<keyword evidence="1" id="KW-0175">Coiled coil</keyword>
<evidence type="ECO:0000256" key="1">
    <source>
        <dbReference type="SAM" id="Coils"/>
    </source>
</evidence>
<organism evidence="3 4">
    <name type="scientific">Ascobolus immersus RN42</name>
    <dbReference type="NCBI Taxonomy" id="1160509"/>
    <lineage>
        <taxon>Eukaryota</taxon>
        <taxon>Fungi</taxon>
        <taxon>Dikarya</taxon>
        <taxon>Ascomycota</taxon>
        <taxon>Pezizomycotina</taxon>
        <taxon>Pezizomycetes</taxon>
        <taxon>Pezizales</taxon>
        <taxon>Ascobolaceae</taxon>
        <taxon>Ascobolus</taxon>
    </lineage>
</organism>
<name>A0A3N4ITZ6_ASCIM</name>
<feature type="region of interest" description="Disordered" evidence="2">
    <location>
        <begin position="1"/>
        <end position="160"/>
    </location>
</feature>